<dbReference type="PANTHER" id="PTHR42756">
    <property type="entry name" value="TRANSCRIPTIONAL REGULATOR, MARR"/>
    <property type="match status" value="1"/>
</dbReference>
<dbReference type="PROSITE" id="PS50995">
    <property type="entry name" value="HTH_MARR_2"/>
    <property type="match status" value="1"/>
</dbReference>
<dbReference type="SUPFAM" id="SSF46785">
    <property type="entry name" value="Winged helix' DNA-binding domain"/>
    <property type="match status" value="1"/>
</dbReference>
<dbReference type="InterPro" id="IPR036388">
    <property type="entry name" value="WH-like_DNA-bd_sf"/>
</dbReference>
<organism evidence="5 6">
    <name type="scientific">Asprobacillus argus</name>
    <dbReference type="NCBI Taxonomy" id="3076534"/>
    <lineage>
        <taxon>Bacteria</taxon>
        <taxon>Pseudomonadati</taxon>
        <taxon>Bacteroidota</taxon>
        <taxon>Flavobacteriia</taxon>
        <taxon>Flavobacteriales</taxon>
        <taxon>Flavobacteriaceae</taxon>
        <taxon>Asprobacillus</taxon>
    </lineage>
</organism>
<evidence type="ECO:0000256" key="1">
    <source>
        <dbReference type="ARBA" id="ARBA00023015"/>
    </source>
</evidence>
<dbReference type="InterPro" id="IPR036390">
    <property type="entry name" value="WH_DNA-bd_sf"/>
</dbReference>
<keyword evidence="3" id="KW-0804">Transcription</keyword>
<feature type="domain" description="HTH marR-type" evidence="4">
    <location>
        <begin position="4"/>
        <end position="136"/>
    </location>
</feature>
<evidence type="ECO:0000313" key="5">
    <source>
        <dbReference type="EMBL" id="MDT7833392.1"/>
    </source>
</evidence>
<protein>
    <submittedName>
        <fullName evidence="5">MarR family transcriptional regulator</fullName>
    </submittedName>
</protein>
<accession>A0ABU3LI68</accession>
<dbReference type="RefSeq" id="WP_349242643.1">
    <property type="nucleotide sequence ID" value="NZ_JAVTTO010000005.1"/>
</dbReference>
<evidence type="ECO:0000256" key="3">
    <source>
        <dbReference type="ARBA" id="ARBA00023163"/>
    </source>
</evidence>
<evidence type="ECO:0000259" key="4">
    <source>
        <dbReference type="PROSITE" id="PS50995"/>
    </source>
</evidence>
<gene>
    <name evidence="5" type="ORF">RQM59_13460</name>
</gene>
<dbReference type="PANTHER" id="PTHR42756:SF1">
    <property type="entry name" value="TRANSCRIPTIONAL REPRESSOR OF EMRAB OPERON"/>
    <property type="match status" value="1"/>
</dbReference>
<comment type="caution">
    <text evidence="5">The sequence shown here is derived from an EMBL/GenBank/DDBJ whole genome shotgun (WGS) entry which is preliminary data.</text>
</comment>
<keyword evidence="6" id="KW-1185">Reference proteome</keyword>
<name>A0ABU3LI68_9FLAO</name>
<evidence type="ECO:0000313" key="6">
    <source>
        <dbReference type="Proteomes" id="UP001257277"/>
    </source>
</evidence>
<dbReference type="InterPro" id="IPR023187">
    <property type="entry name" value="Tscrpt_reg_MarR-type_CS"/>
</dbReference>
<evidence type="ECO:0000256" key="2">
    <source>
        <dbReference type="ARBA" id="ARBA00023125"/>
    </source>
</evidence>
<dbReference type="InterPro" id="IPR000835">
    <property type="entry name" value="HTH_MarR-typ"/>
</dbReference>
<keyword evidence="1" id="KW-0805">Transcription regulation</keyword>
<dbReference type="Gene3D" id="1.10.10.10">
    <property type="entry name" value="Winged helix-like DNA-binding domain superfamily/Winged helix DNA-binding domain"/>
    <property type="match status" value="1"/>
</dbReference>
<reference evidence="5 6" key="1">
    <citation type="submission" date="2023-09" db="EMBL/GenBank/DDBJ databases">
        <title>Novel taxa isolated from Blanes Bay.</title>
        <authorList>
            <person name="Rey-Velasco X."/>
            <person name="Lucena T."/>
        </authorList>
    </citation>
    <scope>NUCLEOTIDE SEQUENCE [LARGE SCALE GENOMIC DNA]</scope>
    <source>
        <strain evidence="5 6">S356</strain>
    </source>
</reference>
<sequence>MDKNKSIDHQLRATWQAVAKLYNEQAAKHDSTMATAFVLLNIDYENGTPSTALGPLMGMEPTSLSRILKSMEDKGAIRREKNPEDGRSVIIKLTDYGKEMREVSKESVIVFNTKIREHITDEEMEAFFKVTSTINKLIADKMIYQDDKIDKKAV</sequence>
<dbReference type="PRINTS" id="PR00598">
    <property type="entry name" value="HTHMARR"/>
</dbReference>
<dbReference type="EMBL" id="JAVTTO010000005">
    <property type="protein sequence ID" value="MDT7833392.1"/>
    <property type="molecule type" value="Genomic_DNA"/>
</dbReference>
<dbReference type="Proteomes" id="UP001257277">
    <property type="component" value="Unassembled WGS sequence"/>
</dbReference>
<dbReference type="SMART" id="SM00347">
    <property type="entry name" value="HTH_MARR"/>
    <property type="match status" value="1"/>
</dbReference>
<keyword evidence="2" id="KW-0238">DNA-binding</keyword>
<dbReference type="Pfam" id="PF01047">
    <property type="entry name" value="MarR"/>
    <property type="match status" value="1"/>
</dbReference>
<dbReference type="PROSITE" id="PS01117">
    <property type="entry name" value="HTH_MARR_1"/>
    <property type="match status" value="1"/>
</dbReference>
<proteinExistence type="predicted"/>